<comment type="subcellular location">
    <subcellularLocation>
        <location evidence="1">Nucleus</location>
        <location evidence="1">Nucleolus</location>
    </subcellularLocation>
</comment>
<dbReference type="InterPro" id="IPR035979">
    <property type="entry name" value="RBD_domain_sf"/>
</dbReference>
<dbReference type="Gene3D" id="3.30.70.330">
    <property type="match status" value="1"/>
</dbReference>
<keyword evidence="3" id="KW-0539">Nucleus</keyword>
<dbReference type="GO" id="GO:0005730">
    <property type="term" value="C:nucleolus"/>
    <property type="evidence" value="ECO:0000318"/>
    <property type="project" value="GO_Central"/>
</dbReference>
<dbReference type="KEGG" id="smo:SELMODRAFT_440750"/>
<name>D8RE37_SELML</name>
<evidence type="ECO:0000313" key="8">
    <source>
        <dbReference type="Proteomes" id="UP000001514"/>
    </source>
</evidence>
<evidence type="ECO:0000313" key="7">
    <source>
        <dbReference type="EMBL" id="EFJ29596.1"/>
    </source>
</evidence>
<dbReference type="InParanoid" id="D8RE37"/>
<organism evidence="8">
    <name type="scientific">Selaginella moellendorffii</name>
    <name type="common">Spikemoss</name>
    <dbReference type="NCBI Taxonomy" id="88036"/>
    <lineage>
        <taxon>Eukaryota</taxon>
        <taxon>Viridiplantae</taxon>
        <taxon>Streptophyta</taxon>
        <taxon>Embryophyta</taxon>
        <taxon>Tracheophyta</taxon>
        <taxon>Lycopodiopsida</taxon>
        <taxon>Selaginellales</taxon>
        <taxon>Selaginellaceae</taxon>
        <taxon>Selaginella</taxon>
    </lineage>
</organism>
<evidence type="ECO:0000256" key="1">
    <source>
        <dbReference type="ARBA" id="ARBA00004604"/>
    </source>
</evidence>
<dbReference type="STRING" id="88036.D8RE37"/>
<dbReference type="Pfam" id="PF00076">
    <property type="entry name" value="RRM_1"/>
    <property type="match status" value="1"/>
</dbReference>
<dbReference type="AlphaFoldDB" id="D8RE37"/>
<evidence type="ECO:0000256" key="3">
    <source>
        <dbReference type="ARBA" id="ARBA00023242"/>
    </source>
</evidence>
<reference evidence="7 8" key="1">
    <citation type="journal article" date="2011" name="Science">
        <title>The Selaginella genome identifies genetic changes associated with the evolution of vascular plants.</title>
        <authorList>
            <person name="Banks J.A."/>
            <person name="Nishiyama T."/>
            <person name="Hasebe M."/>
            <person name="Bowman J.L."/>
            <person name="Gribskov M."/>
            <person name="dePamphilis C."/>
            <person name="Albert V.A."/>
            <person name="Aono N."/>
            <person name="Aoyama T."/>
            <person name="Ambrose B.A."/>
            <person name="Ashton N.W."/>
            <person name="Axtell M.J."/>
            <person name="Barker E."/>
            <person name="Barker M.S."/>
            <person name="Bennetzen J.L."/>
            <person name="Bonawitz N.D."/>
            <person name="Chapple C."/>
            <person name="Cheng C."/>
            <person name="Correa L.G."/>
            <person name="Dacre M."/>
            <person name="DeBarry J."/>
            <person name="Dreyer I."/>
            <person name="Elias M."/>
            <person name="Engstrom E.M."/>
            <person name="Estelle M."/>
            <person name="Feng L."/>
            <person name="Finet C."/>
            <person name="Floyd S.K."/>
            <person name="Frommer W.B."/>
            <person name="Fujita T."/>
            <person name="Gramzow L."/>
            <person name="Gutensohn M."/>
            <person name="Harholt J."/>
            <person name="Hattori M."/>
            <person name="Heyl A."/>
            <person name="Hirai T."/>
            <person name="Hiwatashi Y."/>
            <person name="Ishikawa M."/>
            <person name="Iwata M."/>
            <person name="Karol K.G."/>
            <person name="Koehler B."/>
            <person name="Kolukisaoglu U."/>
            <person name="Kubo M."/>
            <person name="Kurata T."/>
            <person name="Lalonde S."/>
            <person name="Li K."/>
            <person name="Li Y."/>
            <person name="Litt A."/>
            <person name="Lyons E."/>
            <person name="Manning G."/>
            <person name="Maruyama T."/>
            <person name="Michael T.P."/>
            <person name="Mikami K."/>
            <person name="Miyazaki S."/>
            <person name="Morinaga S."/>
            <person name="Murata T."/>
            <person name="Mueller-Roeber B."/>
            <person name="Nelson D.R."/>
            <person name="Obara M."/>
            <person name="Oguri Y."/>
            <person name="Olmstead R.G."/>
            <person name="Onodera N."/>
            <person name="Petersen B.L."/>
            <person name="Pils B."/>
            <person name="Prigge M."/>
            <person name="Rensing S.A."/>
            <person name="Riano-Pachon D.M."/>
            <person name="Roberts A.W."/>
            <person name="Sato Y."/>
            <person name="Scheller H.V."/>
            <person name="Schulz B."/>
            <person name="Schulz C."/>
            <person name="Shakirov E.V."/>
            <person name="Shibagaki N."/>
            <person name="Shinohara N."/>
            <person name="Shippen D.E."/>
            <person name="Soerensen I."/>
            <person name="Sotooka R."/>
            <person name="Sugimoto N."/>
            <person name="Sugita M."/>
            <person name="Sumikawa N."/>
            <person name="Tanurdzic M."/>
            <person name="Theissen G."/>
            <person name="Ulvskov P."/>
            <person name="Wakazuki S."/>
            <person name="Weng J.K."/>
            <person name="Willats W.W."/>
            <person name="Wipf D."/>
            <person name="Wolf P.G."/>
            <person name="Yang L."/>
            <person name="Zimmer A.D."/>
            <person name="Zhu Q."/>
            <person name="Mitros T."/>
            <person name="Hellsten U."/>
            <person name="Loque D."/>
            <person name="Otillar R."/>
            <person name="Salamov A."/>
            <person name="Schmutz J."/>
            <person name="Shapiro H."/>
            <person name="Lindquist E."/>
            <person name="Lucas S."/>
            <person name="Rokhsar D."/>
            <person name="Grigoriev I.V."/>
        </authorList>
    </citation>
    <scope>NUCLEOTIDE SEQUENCE [LARGE SCALE GENOMIC DNA]</scope>
</reference>
<evidence type="ECO:0000256" key="2">
    <source>
        <dbReference type="ARBA" id="ARBA00022884"/>
    </source>
</evidence>
<dbReference type="InterPro" id="IPR012677">
    <property type="entry name" value="Nucleotide-bd_a/b_plait_sf"/>
</dbReference>
<dbReference type="PANTHER" id="PTHR46754">
    <property type="entry name" value="MKI67 FHA DOMAIN-INTERACTING NUCLEOLAR PHOSPHOPROTEIN"/>
    <property type="match status" value="1"/>
</dbReference>
<dbReference type="eggNOG" id="KOG4208">
    <property type="taxonomic scope" value="Eukaryota"/>
</dbReference>
<feature type="domain" description="RRM" evidence="6">
    <location>
        <begin position="48"/>
        <end position="126"/>
    </location>
</feature>
<sequence length="240" mass="27549">MASSEGARAPSFLPLEAGAAGSSKKRKQRSSSSRILTEFDEQGKRRSSVVYIGRIPHGFYEDQMRGYFSQFGAVTRLRLSRNKKTGKSKHYAFVEFETPEIAQIVAESMNNYLMFGRMLQVKIVPTDQIHPSLWNGANKKFYLPSKTKTNEEMSLERRQRLVEKFARKDKARRTKLQALGYDYPEIEMLTLELPGNIKSSAYEDESYERETKKRTPPSFQRSGSELRCRMKSGKPHKTAS</sequence>
<feature type="compositionally biased region" description="Basic residues" evidence="5">
    <location>
        <begin position="229"/>
        <end position="240"/>
    </location>
</feature>
<gene>
    <name evidence="7" type="ORF">SELMODRAFT_440750</name>
</gene>
<dbReference type="HOGENOM" id="CLU_025741_3_1_1"/>
<feature type="region of interest" description="Disordered" evidence="5">
    <location>
        <begin position="1"/>
        <end position="35"/>
    </location>
</feature>
<keyword evidence="8" id="KW-1185">Reference proteome</keyword>
<dbReference type="Proteomes" id="UP000001514">
    <property type="component" value="Unassembled WGS sequence"/>
</dbReference>
<evidence type="ECO:0000259" key="6">
    <source>
        <dbReference type="PROSITE" id="PS50102"/>
    </source>
</evidence>
<dbReference type="SMART" id="SM00360">
    <property type="entry name" value="RRM"/>
    <property type="match status" value="1"/>
</dbReference>
<dbReference type="EMBL" id="GL377577">
    <property type="protein sequence ID" value="EFJ29596.1"/>
    <property type="molecule type" value="Genomic_DNA"/>
</dbReference>
<evidence type="ECO:0000256" key="5">
    <source>
        <dbReference type="SAM" id="MobiDB-lite"/>
    </source>
</evidence>
<accession>D8RE37</accession>
<dbReference type="SUPFAM" id="SSF54928">
    <property type="entry name" value="RNA-binding domain, RBD"/>
    <property type="match status" value="1"/>
</dbReference>
<protein>
    <recommendedName>
        <fullName evidence="6">RRM domain-containing protein</fullName>
    </recommendedName>
</protein>
<keyword evidence="2 4" id="KW-0694">RNA-binding</keyword>
<dbReference type="GO" id="GO:0003723">
    <property type="term" value="F:RNA binding"/>
    <property type="evidence" value="ECO:0000318"/>
    <property type="project" value="GO_Central"/>
</dbReference>
<dbReference type="InterPro" id="IPR000504">
    <property type="entry name" value="RRM_dom"/>
</dbReference>
<dbReference type="FunCoup" id="D8RE37">
    <property type="interactions" value="3926"/>
</dbReference>
<dbReference type="CDD" id="cd12307">
    <property type="entry name" value="RRM_NIFK_like"/>
    <property type="match status" value="1"/>
</dbReference>
<feature type="region of interest" description="Disordered" evidence="5">
    <location>
        <begin position="202"/>
        <end position="240"/>
    </location>
</feature>
<evidence type="ECO:0000256" key="4">
    <source>
        <dbReference type="PROSITE-ProRule" id="PRU00176"/>
    </source>
</evidence>
<dbReference type="Gramene" id="EFJ29596">
    <property type="protein sequence ID" value="EFJ29596"/>
    <property type="gene ID" value="SELMODRAFT_440750"/>
</dbReference>
<proteinExistence type="predicted"/>
<dbReference type="PROSITE" id="PS50102">
    <property type="entry name" value="RRM"/>
    <property type="match status" value="1"/>
</dbReference>